<name>A0A655AD71_MYCTX</name>
<organism evidence="2 3">
    <name type="scientific">Mycobacterium tuberculosis</name>
    <dbReference type="NCBI Taxonomy" id="1773"/>
    <lineage>
        <taxon>Bacteria</taxon>
        <taxon>Bacillati</taxon>
        <taxon>Actinomycetota</taxon>
        <taxon>Actinomycetes</taxon>
        <taxon>Mycobacteriales</taxon>
        <taxon>Mycobacteriaceae</taxon>
        <taxon>Mycobacterium</taxon>
        <taxon>Mycobacterium tuberculosis complex</taxon>
    </lineage>
</organism>
<evidence type="ECO:0000313" key="3">
    <source>
        <dbReference type="Proteomes" id="UP000048948"/>
    </source>
</evidence>
<dbReference type="Proteomes" id="UP000048948">
    <property type="component" value="Unassembled WGS sequence"/>
</dbReference>
<dbReference type="AlphaFoldDB" id="A0A655AD71"/>
<feature type="region of interest" description="Disordered" evidence="1">
    <location>
        <begin position="40"/>
        <end position="67"/>
    </location>
</feature>
<reference evidence="2 3" key="1">
    <citation type="submission" date="2015-03" db="EMBL/GenBank/DDBJ databases">
        <authorList>
            <consortium name="Pathogen Informatics"/>
        </authorList>
    </citation>
    <scope>NUCLEOTIDE SEQUENCE [LARGE SCALE GENOMIC DNA]</scope>
    <source>
        <strain evidence="2 3">Bir 172</strain>
    </source>
</reference>
<accession>A0A655AD71</accession>
<dbReference type="EMBL" id="CNGE01000277">
    <property type="protein sequence ID" value="CKS37758.1"/>
    <property type="molecule type" value="Genomic_DNA"/>
</dbReference>
<evidence type="ECO:0000313" key="2">
    <source>
        <dbReference type="EMBL" id="CKS37758.1"/>
    </source>
</evidence>
<sequence>MVSQPQSGAAEPGAQARDFHFPGNLASYAVMVGVGLQHLPPEGRHRQAGAELDPGDQPSVGADVEAEPPAVGDVEVRHDLREAPDGAPGLKREHLIYRQMMDERGGSGEGSGPAALGAGRVHHDRGAVLVVSPQIPVDVAHQHLHHDCLTGQVFAHPQPAVVDEALRWVGGHREHRGMQVGGANAHRHGEHRAGDGVLRDGHIAHCSAEDRDD</sequence>
<evidence type="ECO:0000256" key="1">
    <source>
        <dbReference type="SAM" id="MobiDB-lite"/>
    </source>
</evidence>
<proteinExistence type="predicted"/>
<protein>
    <submittedName>
        <fullName evidence="2">Uncharacterized protein</fullName>
    </submittedName>
</protein>
<gene>
    <name evidence="2" type="ORF">ERS027646_01745</name>
</gene>